<evidence type="ECO:0000313" key="4">
    <source>
        <dbReference type="Proteomes" id="UP000199074"/>
    </source>
</evidence>
<dbReference type="Gene3D" id="3.40.50.300">
    <property type="entry name" value="P-loop containing nucleotide triphosphate hydrolases"/>
    <property type="match status" value="1"/>
</dbReference>
<gene>
    <name evidence="3" type="ORF">SAMN05216456_1456</name>
</gene>
<dbReference type="InterPro" id="IPR003959">
    <property type="entry name" value="ATPase_AAA_core"/>
</dbReference>
<dbReference type="CDD" id="cd19481">
    <property type="entry name" value="RecA-like_protease"/>
    <property type="match status" value="1"/>
</dbReference>
<keyword evidence="3" id="KW-0645">Protease</keyword>
<dbReference type="GO" id="GO:0006508">
    <property type="term" value="P:proteolysis"/>
    <property type="evidence" value="ECO:0007669"/>
    <property type="project" value="UniProtKB-KW"/>
</dbReference>
<dbReference type="PANTHER" id="PTHR23076">
    <property type="entry name" value="METALLOPROTEASE M41 FTSH"/>
    <property type="match status" value="1"/>
</dbReference>
<name>A0A1I7NAX5_9HYPH</name>
<dbReference type="SMART" id="SM00382">
    <property type="entry name" value="AAA"/>
    <property type="match status" value="1"/>
</dbReference>
<dbReference type="InterPro" id="IPR000642">
    <property type="entry name" value="Peptidase_M41"/>
</dbReference>
<keyword evidence="1" id="KW-0547">Nucleotide-binding</keyword>
<accession>A0A1I7NAX5</accession>
<dbReference type="Pfam" id="PF01434">
    <property type="entry name" value="Peptidase_M41"/>
    <property type="match status" value="1"/>
</dbReference>
<sequence length="673" mass="72225">MSETETAAASAADLLARAYIDALAAAENVKMKSMVRGPDAKDSLSTILDELEDDPDEDAPHLRVDLVMAAVLTAKAVSAEPGLARRLRKEAPIVTMETHTADMVPLVRAIVDDCAAATNKGRHIVARDGSEKSHAPDRNNAEVIAALNRRKLTVGIAPDVRRYLPSTLMRMTEYRLVLPAIDDWAIKLVIEAVTGEACSHPIDPRLVRNADMSDLSLAIRSGLSPAECVARLVKIVHEKSQYAGEGPALGDLHGYGEAMEWALDLVEDLREYRAGRLDWELVDNRALLLAGAPGLGKTTFAAALAKSAGVPLISTSVAEWNASSYLSGTLQMIRDAFGRARRNAPSVLLIDELDGISDRASLTGDYVEYWSQIVNYLLEHLSSGAENVGVVVIGTTNFASKIDPAILRSGRLDRQIILTAPGPEDLANIFGHYLADTILKGDDMMPLALAAEGKTGADVEAYVKRAKAAARRARRELRISDVLDQIQKGGPKMRQSVRRRVATHEAGHVIVGRALNVGNFLVASIGEGGGQASFADAIDMASTPREIENVICLLMAGRVAERLTFGDCAIGSGLEEHSDLARATSLAEMLETKGAAGNLYLPDDPARNMLRLPGLLSAVKTRLDKGEARAAEILEANRALLDDIAARLDAKGYLSAAEIDKIEVVARVREAAE</sequence>
<dbReference type="PANTHER" id="PTHR23076:SF97">
    <property type="entry name" value="ATP-DEPENDENT ZINC METALLOPROTEASE YME1L1"/>
    <property type="match status" value="1"/>
</dbReference>
<evidence type="ECO:0000259" key="2">
    <source>
        <dbReference type="SMART" id="SM00382"/>
    </source>
</evidence>
<evidence type="ECO:0000256" key="1">
    <source>
        <dbReference type="RuleBase" id="RU003651"/>
    </source>
</evidence>
<dbReference type="InterPro" id="IPR027417">
    <property type="entry name" value="P-loop_NTPase"/>
</dbReference>
<dbReference type="InterPro" id="IPR037219">
    <property type="entry name" value="Peptidase_M41-like"/>
</dbReference>
<reference evidence="3 4" key="1">
    <citation type="submission" date="2016-10" db="EMBL/GenBank/DDBJ databases">
        <authorList>
            <person name="de Groot N.N."/>
        </authorList>
    </citation>
    <scope>NUCLEOTIDE SEQUENCE [LARGE SCALE GENOMIC DNA]</scope>
    <source>
        <strain evidence="3 4">IPL20</strain>
    </source>
</reference>
<dbReference type="GO" id="GO:0004222">
    <property type="term" value="F:metalloendopeptidase activity"/>
    <property type="evidence" value="ECO:0007669"/>
    <property type="project" value="InterPro"/>
</dbReference>
<dbReference type="InterPro" id="IPR003960">
    <property type="entry name" value="ATPase_AAA_CS"/>
</dbReference>
<dbReference type="STRING" id="429728.SAMN05216456_1456"/>
<keyword evidence="1" id="KW-0067">ATP-binding</keyword>
<dbReference type="Gene3D" id="1.20.58.760">
    <property type="entry name" value="Peptidase M41"/>
    <property type="match status" value="1"/>
</dbReference>
<dbReference type="Proteomes" id="UP000199074">
    <property type="component" value="Unassembled WGS sequence"/>
</dbReference>
<keyword evidence="3" id="KW-0378">Hydrolase</keyword>
<dbReference type="Pfam" id="PF00004">
    <property type="entry name" value="AAA"/>
    <property type="match status" value="1"/>
</dbReference>
<protein>
    <submittedName>
        <fullName evidence="3">ATP-dependent Zn proteases</fullName>
    </submittedName>
</protein>
<dbReference type="RefSeq" id="WP_139232529.1">
    <property type="nucleotide sequence ID" value="NZ_FPCK01000001.1"/>
</dbReference>
<dbReference type="GO" id="GO:0005524">
    <property type="term" value="F:ATP binding"/>
    <property type="evidence" value="ECO:0007669"/>
    <property type="project" value="UniProtKB-KW"/>
</dbReference>
<dbReference type="PROSITE" id="PS00674">
    <property type="entry name" value="AAA"/>
    <property type="match status" value="1"/>
</dbReference>
<dbReference type="GO" id="GO:0004176">
    <property type="term" value="F:ATP-dependent peptidase activity"/>
    <property type="evidence" value="ECO:0007669"/>
    <property type="project" value="InterPro"/>
</dbReference>
<dbReference type="Gene3D" id="1.10.8.60">
    <property type="match status" value="1"/>
</dbReference>
<dbReference type="GO" id="GO:0005886">
    <property type="term" value="C:plasma membrane"/>
    <property type="evidence" value="ECO:0007669"/>
    <property type="project" value="TreeGrafter"/>
</dbReference>
<dbReference type="SUPFAM" id="SSF140990">
    <property type="entry name" value="FtsH protease domain-like"/>
    <property type="match status" value="1"/>
</dbReference>
<organism evidence="3 4">
    <name type="scientific">Devosia crocina</name>
    <dbReference type="NCBI Taxonomy" id="429728"/>
    <lineage>
        <taxon>Bacteria</taxon>
        <taxon>Pseudomonadati</taxon>
        <taxon>Pseudomonadota</taxon>
        <taxon>Alphaproteobacteria</taxon>
        <taxon>Hyphomicrobiales</taxon>
        <taxon>Devosiaceae</taxon>
        <taxon>Devosia</taxon>
    </lineage>
</organism>
<feature type="domain" description="AAA+ ATPase" evidence="2">
    <location>
        <begin position="283"/>
        <end position="422"/>
    </location>
</feature>
<proteinExistence type="inferred from homology"/>
<keyword evidence="4" id="KW-1185">Reference proteome</keyword>
<dbReference type="GO" id="GO:0030163">
    <property type="term" value="P:protein catabolic process"/>
    <property type="evidence" value="ECO:0007669"/>
    <property type="project" value="TreeGrafter"/>
</dbReference>
<evidence type="ECO:0000313" key="3">
    <source>
        <dbReference type="EMBL" id="SFV31781.1"/>
    </source>
</evidence>
<dbReference type="OrthoDB" id="9809379at2"/>
<comment type="similarity">
    <text evidence="1">Belongs to the AAA ATPase family.</text>
</comment>
<dbReference type="InterPro" id="IPR003593">
    <property type="entry name" value="AAA+_ATPase"/>
</dbReference>
<dbReference type="EMBL" id="FPCK01000001">
    <property type="protein sequence ID" value="SFV31781.1"/>
    <property type="molecule type" value="Genomic_DNA"/>
</dbReference>
<dbReference type="GO" id="GO:0016887">
    <property type="term" value="F:ATP hydrolysis activity"/>
    <property type="evidence" value="ECO:0007669"/>
    <property type="project" value="InterPro"/>
</dbReference>
<dbReference type="AlphaFoldDB" id="A0A1I7NAX5"/>
<dbReference type="SUPFAM" id="SSF52540">
    <property type="entry name" value="P-loop containing nucleoside triphosphate hydrolases"/>
    <property type="match status" value="1"/>
</dbReference>